<evidence type="ECO:0000256" key="1">
    <source>
        <dbReference type="ARBA" id="ARBA00004162"/>
    </source>
</evidence>
<dbReference type="PANTHER" id="PTHR30558">
    <property type="entry name" value="EXBD MEMBRANE COMPONENT OF PMF-DRIVEN MACROMOLECULE IMPORT SYSTEM"/>
    <property type="match status" value="1"/>
</dbReference>
<comment type="similarity">
    <text evidence="2 7">Belongs to the ExbD/TolR family.</text>
</comment>
<comment type="subcellular location">
    <subcellularLocation>
        <location evidence="1">Cell membrane</location>
        <topology evidence="1">Single-pass membrane protein</topology>
    </subcellularLocation>
    <subcellularLocation>
        <location evidence="7">Cell membrane</location>
        <topology evidence="7">Single-pass type II membrane protein</topology>
    </subcellularLocation>
</comment>
<keyword evidence="6 8" id="KW-0472">Membrane</keyword>
<dbReference type="EMBL" id="JAVRHY010000001">
    <property type="protein sequence ID" value="MDT0616891.1"/>
    <property type="molecule type" value="Genomic_DNA"/>
</dbReference>
<dbReference type="Proteomes" id="UP001259982">
    <property type="component" value="Unassembled WGS sequence"/>
</dbReference>
<dbReference type="RefSeq" id="WP_311656399.1">
    <property type="nucleotide sequence ID" value="NZ_JAVRHY010000001.1"/>
</dbReference>
<dbReference type="Gene3D" id="3.30.420.270">
    <property type="match status" value="1"/>
</dbReference>
<gene>
    <name evidence="9" type="ORF">RM531_00245</name>
</gene>
<keyword evidence="5 8" id="KW-1133">Transmembrane helix</keyword>
<dbReference type="Pfam" id="PF02472">
    <property type="entry name" value="ExbD"/>
    <property type="match status" value="1"/>
</dbReference>
<dbReference type="PANTHER" id="PTHR30558:SF3">
    <property type="entry name" value="BIOPOLYMER TRANSPORT PROTEIN EXBD-RELATED"/>
    <property type="match status" value="1"/>
</dbReference>
<accession>A0ABU3B7B8</accession>
<keyword evidence="7" id="KW-0813">Transport</keyword>
<evidence type="ECO:0000313" key="9">
    <source>
        <dbReference type="EMBL" id="MDT0616891.1"/>
    </source>
</evidence>
<proteinExistence type="inferred from homology"/>
<evidence type="ECO:0000256" key="4">
    <source>
        <dbReference type="ARBA" id="ARBA00022692"/>
    </source>
</evidence>
<protein>
    <submittedName>
        <fullName evidence="9">Biopolymer transporter ExbD</fullName>
    </submittedName>
</protein>
<evidence type="ECO:0000256" key="3">
    <source>
        <dbReference type="ARBA" id="ARBA00022475"/>
    </source>
</evidence>
<evidence type="ECO:0000313" key="10">
    <source>
        <dbReference type="Proteomes" id="UP001259982"/>
    </source>
</evidence>
<reference evidence="9 10" key="1">
    <citation type="submission" date="2023-09" db="EMBL/GenBank/DDBJ databases">
        <authorList>
            <person name="Rey-Velasco X."/>
        </authorList>
    </citation>
    <scope>NUCLEOTIDE SEQUENCE [LARGE SCALE GENOMIC DNA]</scope>
    <source>
        <strain evidence="9 10">P385</strain>
    </source>
</reference>
<sequence>MKLARRRLEEPQIGLTPLIDVVFLLLIFFMVTTTFVEDAGLTLQLPIAGAQPVESDRLPEVVVDAGGNPHVDGHRLASREALTAALADMADRSQALRVRADARASHQSVVTVMDAAAAAGFGRIDIATQPQPSDDAS</sequence>
<comment type="caution">
    <text evidence="9">The sequence shown here is derived from an EMBL/GenBank/DDBJ whole genome shotgun (WGS) entry which is preliminary data.</text>
</comment>
<evidence type="ECO:0000256" key="2">
    <source>
        <dbReference type="ARBA" id="ARBA00005811"/>
    </source>
</evidence>
<feature type="transmembrane region" description="Helical" evidence="8">
    <location>
        <begin position="12"/>
        <end position="36"/>
    </location>
</feature>
<evidence type="ECO:0000256" key="5">
    <source>
        <dbReference type="ARBA" id="ARBA00022989"/>
    </source>
</evidence>
<name>A0ABU3B7B8_9GAMM</name>
<keyword evidence="7" id="KW-0653">Protein transport</keyword>
<keyword evidence="10" id="KW-1185">Reference proteome</keyword>
<organism evidence="9 10">
    <name type="scientific">Spectribacter acetivorans</name>
    <dbReference type="NCBI Taxonomy" id="3075603"/>
    <lineage>
        <taxon>Bacteria</taxon>
        <taxon>Pseudomonadati</taxon>
        <taxon>Pseudomonadota</taxon>
        <taxon>Gammaproteobacteria</taxon>
        <taxon>Salinisphaerales</taxon>
        <taxon>Salinisphaeraceae</taxon>
        <taxon>Spectribacter</taxon>
    </lineage>
</organism>
<dbReference type="InterPro" id="IPR003400">
    <property type="entry name" value="ExbD"/>
</dbReference>
<evidence type="ECO:0000256" key="7">
    <source>
        <dbReference type="RuleBase" id="RU003879"/>
    </source>
</evidence>
<evidence type="ECO:0000256" key="6">
    <source>
        <dbReference type="ARBA" id="ARBA00023136"/>
    </source>
</evidence>
<evidence type="ECO:0000256" key="8">
    <source>
        <dbReference type="SAM" id="Phobius"/>
    </source>
</evidence>
<keyword evidence="4 7" id="KW-0812">Transmembrane</keyword>
<keyword evidence="3" id="KW-1003">Cell membrane</keyword>